<accession>A0A2D4FW64</accession>
<dbReference type="EMBL" id="IACJ01090807">
    <property type="protein sequence ID" value="LAA51747.1"/>
    <property type="molecule type" value="Transcribed_RNA"/>
</dbReference>
<organism evidence="1">
    <name type="scientific">Micrurus corallinus</name>
    <name type="common">Brazilian coral snake</name>
    <dbReference type="NCBI Taxonomy" id="54390"/>
    <lineage>
        <taxon>Eukaryota</taxon>
        <taxon>Metazoa</taxon>
        <taxon>Chordata</taxon>
        <taxon>Craniata</taxon>
        <taxon>Vertebrata</taxon>
        <taxon>Euteleostomi</taxon>
        <taxon>Lepidosauria</taxon>
        <taxon>Squamata</taxon>
        <taxon>Bifurcata</taxon>
        <taxon>Unidentata</taxon>
        <taxon>Episquamata</taxon>
        <taxon>Toxicofera</taxon>
        <taxon>Serpentes</taxon>
        <taxon>Colubroidea</taxon>
        <taxon>Elapidae</taxon>
        <taxon>Elapinae</taxon>
        <taxon>Micrurus</taxon>
    </lineage>
</organism>
<reference evidence="1" key="1">
    <citation type="submission" date="2017-07" db="EMBL/GenBank/DDBJ databases">
        <authorList>
            <person name="Mikheyev A."/>
            <person name="Grau M."/>
        </authorList>
    </citation>
    <scope>NUCLEOTIDE SEQUENCE</scope>
    <source>
        <tissue evidence="1">Venom_gland</tissue>
    </source>
</reference>
<proteinExistence type="predicted"/>
<evidence type="ECO:0000313" key="1">
    <source>
        <dbReference type="EMBL" id="LAA51747.1"/>
    </source>
</evidence>
<sequence>MKHRIQQDRNAPEELFDLTPSPVHSANMAVISISPLQKQVMLFQYLSGDFRPLFYLWLIGAYSCSFCAPIDSGLLMGSDENTNVTPLYQNSSEAMLRKQQRTFWVNMVII</sequence>
<dbReference type="AlphaFoldDB" id="A0A2D4FW64"/>
<protein>
    <submittedName>
        <fullName evidence="1">Uncharacterized protein</fullName>
    </submittedName>
</protein>
<reference evidence="1" key="2">
    <citation type="submission" date="2017-11" db="EMBL/GenBank/DDBJ databases">
        <title>Coralsnake Venomics: Analyses of Venom Gland Transcriptomes and Proteomes of Six Brazilian Taxa.</title>
        <authorList>
            <person name="Aird S.D."/>
            <person name="Jorge da Silva N."/>
            <person name="Qiu L."/>
            <person name="Villar-Briones A."/>
            <person name="Aparecida-Saddi V."/>
            <person name="Campos-Telles M.P."/>
            <person name="Grau M."/>
            <person name="Mikheyev A.S."/>
        </authorList>
    </citation>
    <scope>NUCLEOTIDE SEQUENCE</scope>
    <source>
        <tissue evidence="1">Venom_gland</tissue>
    </source>
</reference>
<name>A0A2D4FW64_MICCO</name>